<dbReference type="InterPro" id="IPR014710">
    <property type="entry name" value="RmlC-like_jellyroll"/>
</dbReference>
<dbReference type="eggNOG" id="COG1917">
    <property type="taxonomic scope" value="Bacteria"/>
</dbReference>
<dbReference type="Pfam" id="PF07883">
    <property type="entry name" value="Cupin_2"/>
    <property type="match status" value="1"/>
</dbReference>
<dbReference type="Gene3D" id="2.60.120.10">
    <property type="entry name" value="Jelly Rolls"/>
    <property type="match status" value="1"/>
</dbReference>
<dbReference type="InterPro" id="IPR013096">
    <property type="entry name" value="Cupin_2"/>
</dbReference>
<evidence type="ECO:0000313" key="2">
    <source>
        <dbReference type="EMBL" id="AEM85933.1"/>
    </source>
</evidence>
<evidence type="ECO:0000259" key="1">
    <source>
        <dbReference type="Pfam" id="PF07883"/>
    </source>
</evidence>
<proteinExistence type="predicted"/>
<reference evidence="2" key="1">
    <citation type="submission" date="2011-08" db="EMBL/GenBank/DDBJ databases">
        <title>Complete sequence of chromosome of Streptomyces violaceusniger Tu 4113.</title>
        <authorList>
            <consortium name="US DOE Joint Genome Institute"/>
            <person name="Lucas S."/>
            <person name="Han J."/>
            <person name="Lapidus A."/>
            <person name="Cheng J.-F."/>
            <person name="Goodwin L."/>
            <person name="Pitluck S."/>
            <person name="Peters L."/>
            <person name="Ivanova N."/>
            <person name="Daligault H."/>
            <person name="Detter J.C."/>
            <person name="Han C."/>
            <person name="Tapia R."/>
            <person name="Land M."/>
            <person name="Hauser L."/>
            <person name="Kyrpides N."/>
            <person name="Ivanova N."/>
            <person name="Pagani I."/>
            <person name="Hagen A."/>
            <person name="Katz L."/>
            <person name="Fiedler H.-P."/>
            <person name="Keasling J."/>
            <person name="Fortman J."/>
            <person name="Woyke T."/>
        </authorList>
    </citation>
    <scope>NUCLEOTIDE SEQUENCE [LARGE SCALE GENOMIC DNA]</scope>
    <source>
        <strain evidence="2">Tu 4113</strain>
    </source>
</reference>
<dbReference type="Proteomes" id="UP000008703">
    <property type="component" value="Chromosome"/>
</dbReference>
<dbReference type="EMBL" id="CP002994">
    <property type="protein sequence ID" value="AEM85933.1"/>
    <property type="molecule type" value="Genomic_DNA"/>
</dbReference>
<feature type="domain" description="Cupin type-2" evidence="1">
    <location>
        <begin position="62"/>
        <end position="117"/>
    </location>
</feature>
<accession>G2NVP9</accession>
<dbReference type="AlphaFoldDB" id="G2NVP9"/>
<organism evidence="2 3">
    <name type="scientific">Streptomyces violaceusniger (strain Tu 4113)</name>
    <dbReference type="NCBI Taxonomy" id="653045"/>
    <lineage>
        <taxon>Bacteria</taxon>
        <taxon>Bacillati</taxon>
        <taxon>Actinomycetota</taxon>
        <taxon>Actinomycetes</taxon>
        <taxon>Kitasatosporales</taxon>
        <taxon>Streptomycetaceae</taxon>
        <taxon>Streptomyces</taxon>
        <taxon>Streptomyces violaceusniger group</taxon>
    </lineage>
</organism>
<dbReference type="KEGG" id="svl:Strvi_6528"/>
<gene>
    <name evidence="2" type="ORF">Strvi_6528</name>
</gene>
<dbReference type="RefSeq" id="WP_014059412.1">
    <property type="nucleotide sequence ID" value="NC_015957.1"/>
</dbReference>
<dbReference type="InterPro" id="IPR011051">
    <property type="entry name" value="RmlC_Cupin_sf"/>
</dbReference>
<evidence type="ECO:0000313" key="3">
    <source>
        <dbReference type="Proteomes" id="UP000008703"/>
    </source>
</evidence>
<keyword evidence="3" id="KW-1185">Reference proteome</keyword>
<protein>
    <submittedName>
        <fullName evidence="2">Cupin 2 conserved barrel domain protein</fullName>
    </submittedName>
</protein>
<sequence length="135" mass="14573">MAIEHTSTYELGRPQHRIWDQIEPTPLGGFGDRIMIKALTADKAQVLRVEIAAGTVIPNPADPAEQEIHPMEQIDVILTGRMKYVVDGRELVLGAGEALGIPGGVPHSAVALEDTAMIEVFTPIPDFPTGEVRTP</sequence>
<dbReference type="SUPFAM" id="SSF51182">
    <property type="entry name" value="RmlC-like cupins"/>
    <property type="match status" value="1"/>
</dbReference>
<name>G2NVP9_STRV4</name>
<dbReference type="HOGENOM" id="CLU_134269_0_0_11"/>